<dbReference type="Proteomes" id="UP000075806">
    <property type="component" value="Unassembled WGS sequence"/>
</dbReference>
<proteinExistence type="predicted"/>
<organism evidence="1 2">
    <name type="scientific">Alkalihalobacillus trypoxylicola</name>
    <dbReference type="NCBI Taxonomy" id="519424"/>
    <lineage>
        <taxon>Bacteria</taxon>
        <taxon>Bacillati</taxon>
        <taxon>Bacillota</taxon>
        <taxon>Bacilli</taxon>
        <taxon>Bacillales</taxon>
        <taxon>Bacillaceae</taxon>
        <taxon>Alkalihalobacillus</taxon>
    </lineage>
</organism>
<accession>A0A162CQJ1</accession>
<dbReference type="InterPro" id="IPR031682">
    <property type="entry name" value="EsaE"/>
</dbReference>
<name>A0A162CQJ1_9BACI</name>
<protein>
    <recommendedName>
        <fullName evidence="3">DUF5081 domain-containing protein</fullName>
    </recommendedName>
</protein>
<dbReference type="Pfam" id="PF16887">
    <property type="entry name" value="DUF5081"/>
    <property type="match status" value="1"/>
</dbReference>
<reference evidence="1" key="1">
    <citation type="submission" date="2016-02" db="EMBL/GenBank/DDBJ databases">
        <title>Genome sequence of Bacillus trypoxylicola KCTC 13244(T).</title>
        <authorList>
            <person name="Jeong H."/>
            <person name="Park S.-H."/>
            <person name="Choi S.-K."/>
        </authorList>
    </citation>
    <scope>NUCLEOTIDE SEQUENCE [LARGE SCALE GENOMIC DNA]</scope>
    <source>
        <strain evidence="1">KCTC 13244</strain>
    </source>
</reference>
<evidence type="ECO:0000313" key="2">
    <source>
        <dbReference type="Proteomes" id="UP000075806"/>
    </source>
</evidence>
<dbReference type="STRING" id="519424.AZF04_13170"/>
<sequence length="235" mass="27432">MVTTSNDTFNVPELYLMAAAFKGNTLFGIPDKQTYQLKGSAIFEEAHHRLIGKGILSTEGKLTKNGAVIISVLKEYYSSKKFVRINHLMFAFRDEKAEELIILAEMEEQKAYKLHVVAKPIILKMLSDKLPLILREPDESEKGFLKKELTSEEKKSIQSFQPSDQSINFERFQLNESKKEATNPEYYQQWLIFEKDEKLMMVDTVQKEYYHASQYWFLKILFDELDFPYKEGTVV</sequence>
<keyword evidence="2" id="KW-1185">Reference proteome</keyword>
<comment type="caution">
    <text evidence="1">The sequence shown here is derived from an EMBL/GenBank/DDBJ whole genome shotgun (WGS) entry which is preliminary data.</text>
</comment>
<evidence type="ECO:0000313" key="1">
    <source>
        <dbReference type="EMBL" id="KYG26031.1"/>
    </source>
</evidence>
<dbReference type="EMBL" id="LTAO01000039">
    <property type="protein sequence ID" value="KYG26031.1"/>
    <property type="molecule type" value="Genomic_DNA"/>
</dbReference>
<dbReference type="OrthoDB" id="2339813at2"/>
<evidence type="ECO:0008006" key="3">
    <source>
        <dbReference type="Google" id="ProtNLM"/>
    </source>
</evidence>
<dbReference type="RefSeq" id="WP_061950208.1">
    <property type="nucleotide sequence ID" value="NZ_LTAO01000039.1"/>
</dbReference>
<dbReference type="AlphaFoldDB" id="A0A162CQJ1"/>
<gene>
    <name evidence="1" type="ORF">AZF04_13170</name>
</gene>